<dbReference type="RefSeq" id="WP_168667592.1">
    <property type="nucleotide sequence ID" value="NZ_JAAXKX010000005.1"/>
</dbReference>
<name>A0ABX1I5A2_9GAMM</name>
<dbReference type="Pfam" id="PF00353">
    <property type="entry name" value="HemolysinCabind"/>
    <property type="match status" value="2"/>
</dbReference>
<dbReference type="EMBL" id="JAAXKX010000005">
    <property type="protein sequence ID" value="NKN32752.1"/>
    <property type="molecule type" value="Genomic_DNA"/>
</dbReference>
<dbReference type="SUPFAM" id="SSF51120">
    <property type="entry name" value="beta-Roll"/>
    <property type="match status" value="1"/>
</dbReference>
<evidence type="ECO:0000256" key="1">
    <source>
        <dbReference type="ARBA" id="ARBA00022837"/>
    </source>
</evidence>
<reference evidence="2 3" key="1">
    <citation type="submission" date="2020-04" db="EMBL/GenBank/DDBJ databases">
        <title>Draft Whole-Genome sequence of Marichromatium bheemlicum DSM 18632, type strain.</title>
        <authorList>
            <person name="Kyndt J.A."/>
            <person name="Meyer T.E."/>
        </authorList>
    </citation>
    <scope>NUCLEOTIDE SEQUENCE [LARGE SCALE GENOMIC DNA]</scope>
    <source>
        <strain evidence="2 3">DSM 18632</strain>
    </source>
</reference>
<evidence type="ECO:0000313" key="2">
    <source>
        <dbReference type="EMBL" id="NKN32752.1"/>
    </source>
</evidence>
<protein>
    <submittedName>
        <fullName evidence="2">Uncharacterized protein</fullName>
    </submittedName>
</protein>
<dbReference type="InterPro" id="IPR018511">
    <property type="entry name" value="Hemolysin-typ_Ca-bd_CS"/>
</dbReference>
<dbReference type="InterPro" id="IPR011049">
    <property type="entry name" value="Serralysin-like_metalloprot_C"/>
</dbReference>
<comment type="caution">
    <text evidence="2">The sequence shown here is derived from an EMBL/GenBank/DDBJ whole genome shotgun (WGS) entry which is preliminary data.</text>
</comment>
<accession>A0ABX1I5A2</accession>
<evidence type="ECO:0000313" key="3">
    <source>
        <dbReference type="Proteomes" id="UP000740754"/>
    </source>
</evidence>
<dbReference type="Proteomes" id="UP000740754">
    <property type="component" value="Unassembled WGS sequence"/>
</dbReference>
<dbReference type="InterPro" id="IPR001343">
    <property type="entry name" value="Hemolysn_Ca-bd"/>
</dbReference>
<dbReference type="PROSITE" id="PS00330">
    <property type="entry name" value="HEMOLYSIN_CALCIUM"/>
    <property type="match status" value="2"/>
</dbReference>
<gene>
    <name evidence="2" type="ORF">HF203_05900</name>
</gene>
<sequence>MALQGFDQTYYLGVKLAQLQSNPPTADEWADKTTADVEAAFQAANLTAEQHYTTYGYTEGLAPNAFFVPREYELAKGMQLMAANPGAYPDLAAAAKAFTDAWNGNVYDHYLQYGAAEDINPSNDFDNSAYYASKLAELQGKGNTDYQTVDELKAYFESIGMTPLGHYVDFGEDEGVPVTPVPEDEQVDPDTPVNPGGDFTLTAGTDILLAPGAELPEGVTEEEVKRTTDRDDMIEGVSSALSSARTLNPEDSIDGAKGNDLLKVDMQGNFSGFTTAGGVTNVETIELTNSGTITRTFDATGVEGDVNYVVNAKDATVNLTDLGSVGAITLNGQSSGSFSAKYATDVTKGTDDTLALTLHDVGTVKTDSVAEKAVSITAAGIEEAVLTSNGTANVVDLSGLSATKYTVSGAGNLKVNDTVASLATFDAAALTGDLDLAVDASKAVKNATLQGGSGDDTLTLSGSGTVQYAMSAIETVAVDALSGVMTFSAANASGLETILAKDGLNQNTTFASLGSSDLTVQLQGANANTSTLSLDHSGSTILMVDTPASTATTTTPSVNKLNVTAVNSSSVNMDVAEKMDYQGVVTATTATSVELSINGETSTGADIKATKATSVVIDAVANASQLKLTTSKATDLNITAAAALTLTGSTLDAVESLTANTDGLLEFGTVNLAKVAAVNLSGTGSADLNNLGSTTLDYGLTVTASGLSSDKAASSTSLTTGTINTKGHAITVDASGVVGAVTLGAISAANGATTAGDVTVNLNGTGGNATLGAITGKSVTVDASGALGSMTYGGAISVADTLTFKGSSLNANDLSGKSITPTGTSLTASLTGGLGNDQFKITSVDANETATITLTGDLGLGTNSVIVDAGAETTTGVTINLSGLDVGTSGTTTVTGGALADTITGTSGADTITGGKGDDTLVGGAGADIFTFSTSGNNGKDSISDFVVDSDKLNVVAMTAGTGSAATEITSAGAADTAIDRKDFVQVINTDGSAASVTTAGTATLDAADFTAATLTDVAAFLAEKFTGVSSTTDGDTGVYVINYTASGSTSTYVYQWDNNTNADVVQADELSLVGVVTRDAVIDNGDLTVA</sequence>
<dbReference type="Gene3D" id="2.150.10.10">
    <property type="entry name" value="Serralysin-like metalloprotease, C-terminal"/>
    <property type="match status" value="1"/>
</dbReference>
<dbReference type="PRINTS" id="PR00313">
    <property type="entry name" value="CABNDNGRPT"/>
</dbReference>
<keyword evidence="3" id="KW-1185">Reference proteome</keyword>
<organism evidence="2 3">
    <name type="scientific">Marichromatium bheemlicum</name>
    <dbReference type="NCBI Taxonomy" id="365339"/>
    <lineage>
        <taxon>Bacteria</taxon>
        <taxon>Pseudomonadati</taxon>
        <taxon>Pseudomonadota</taxon>
        <taxon>Gammaproteobacteria</taxon>
        <taxon>Chromatiales</taxon>
        <taxon>Chromatiaceae</taxon>
        <taxon>Marichromatium</taxon>
    </lineage>
</organism>
<keyword evidence="1" id="KW-0106">Calcium</keyword>
<proteinExistence type="predicted"/>